<organism evidence="7 8">
    <name type="scientific">Bacillus mesophilus</name>
    <dbReference type="NCBI Taxonomy" id="1808955"/>
    <lineage>
        <taxon>Bacteria</taxon>
        <taxon>Bacillati</taxon>
        <taxon>Bacillota</taxon>
        <taxon>Bacilli</taxon>
        <taxon>Bacillales</taxon>
        <taxon>Bacillaceae</taxon>
        <taxon>Bacillus</taxon>
    </lineage>
</organism>
<keyword evidence="2 3" id="KW-0186">Copper</keyword>
<keyword evidence="5" id="KW-0812">Transmembrane</keyword>
<accession>A0A6M0QDJ9</accession>
<feature type="binding site" evidence="3">
    <location>
        <position position="152"/>
    </location>
    <ligand>
        <name>Cu cation</name>
        <dbReference type="ChEBI" id="CHEBI:23378"/>
    </ligand>
</feature>
<evidence type="ECO:0000313" key="8">
    <source>
        <dbReference type="Proteomes" id="UP000481043"/>
    </source>
</evidence>
<name>A0A6M0QDJ9_9BACI</name>
<dbReference type="SUPFAM" id="SSF52833">
    <property type="entry name" value="Thioredoxin-like"/>
    <property type="match status" value="1"/>
</dbReference>
<dbReference type="PROSITE" id="PS51352">
    <property type="entry name" value="THIOREDOXIN_2"/>
    <property type="match status" value="1"/>
</dbReference>
<dbReference type="EMBL" id="JAAIWM010000006">
    <property type="protein sequence ID" value="NEY73198.1"/>
    <property type="molecule type" value="Genomic_DNA"/>
</dbReference>
<keyword evidence="5" id="KW-1133">Transmembrane helix</keyword>
<dbReference type="InterPro" id="IPR036249">
    <property type="entry name" value="Thioredoxin-like_sf"/>
</dbReference>
<dbReference type="PANTHER" id="PTHR12151:SF25">
    <property type="entry name" value="LINALOOL DEHYDRATASE_ISOMERASE DOMAIN-CONTAINING PROTEIN"/>
    <property type="match status" value="1"/>
</dbReference>
<evidence type="ECO:0000256" key="4">
    <source>
        <dbReference type="PIRSR" id="PIRSR603782-2"/>
    </source>
</evidence>
<keyword evidence="4" id="KW-1015">Disulfide bond</keyword>
<gene>
    <name evidence="7" type="ORF">G4D63_15800</name>
</gene>
<evidence type="ECO:0000259" key="6">
    <source>
        <dbReference type="PROSITE" id="PS51352"/>
    </source>
</evidence>
<evidence type="ECO:0000256" key="2">
    <source>
        <dbReference type="ARBA" id="ARBA00023008"/>
    </source>
</evidence>
<proteinExistence type="inferred from homology"/>
<keyword evidence="5" id="KW-0472">Membrane</keyword>
<feature type="binding site" evidence="3">
    <location>
        <position position="63"/>
    </location>
    <ligand>
        <name>Cu cation</name>
        <dbReference type="ChEBI" id="CHEBI:23378"/>
    </ligand>
</feature>
<keyword evidence="3" id="KW-0479">Metal-binding</keyword>
<feature type="domain" description="Thioredoxin" evidence="6">
    <location>
        <begin position="27"/>
        <end position="192"/>
    </location>
</feature>
<keyword evidence="8" id="KW-1185">Reference proteome</keyword>
<evidence type="ECO:0000256" key="5">
    <source>
        <dbReference type="SAM" id="Phobius"/>
    </source>
</evidence>
<dbReference type="Proteomes" id="UP000481043">
    <property type="component" value="Unassembled WGS sequence"/>
</dbReference>
<dbReference type="CDD" id="cd02968">
    <property type="entry name" value="SCO"/>
    <property type="match status" value="1"/>
</dbReference>
<sequence>MKNWMWVLLILVGSVMVYFFWPNEDRLPAMKSVEPFEMETMEGSTYDSENNKIKLVAFFYTNCPDICPLTFVDLKQLQKQLKDKDKFGSEVEFVTITLDPEFDTTERLVRYAEAFDVDSTGWKVVRTNLDYTNEIATDFQMNFKKEDNFITHGTKMFLVDNDHKIRAIYDMANPEEKVDLNQILDDLDYLLQ</sequence>
<feature type="binding site" evidence="3">
    <location>
        <position position="67"/>
    </location>
    <ligand>
        <name>Cu cation</name>
        <dbReference type="ChEBI" id="CHEBI:23378"/>
    </ligand>
</feature>
<evidence type="ECO:0000313" key="7">
    <source>
        <dbReference type="EMBL" id="NEY73198.1"/>
    </source>
</evidence>
<comment type="similarity">
    <text evidence="1">Belongs to the SCO1/2 family.</text>
</comment>
<dbReference type="AlphaFoldDB" id="A0A6M0QDJ9"/>
<feature type="transmembrane region" description="Helical" evidence="5">
    <location>
        <begin position="6"/>
        <end position="21"/>
    </location>
</feature>
<dbReference type="PANTHER" id="PTHR12151">
    <property type="entry name" value="ELECTRON TRANSPORT PROTIN SCO1/SENC FAMILY MEMBER"/>
    <property type="match status" value="1"/>
</dbReference>
<reference evidence="7 8" key="1">
    <citation type="submission" date="2020-02" db="EMBL/GenBank/DDBJ databases">
        <title>Bacillus aquiflavi sp. nov., isolated from yellow water of strong flavor Chinese baijiu in Yibin region of China.</title>
        <authorList>
            <person name="Xie J."/>
        </authorList>
    </citation>
    <scope>NUCLEOTIDE SEQUENCE [LARGE SCALE GENOMIC DNA]</scope>
    <source>
        <strain evidence="7 8">SA4</strain>
    </source>
</reference>
<dbReference type="RefSeq" id="WP_163180676.1">
    <property type="nucleotide sequence ID" value="NZ_JAAIWM010000006.1"/>
</dbReference>
<feature type="disulfide bond" description="Redox-active" evidence="4">
    <location>
        <begin position="63"/>
        <end position="67"/>
    </location>
</feature>
<evidence type="ECO:0000256" key="1">
    <source>
        <dbReference type="ARBA" id="ARBA00010996"/>
    </source>
</evidence>
<comment type="caution">
    <text evidence="7">The sequence shown here is derived from an EMBL/GenBank/DDBJ whole genome shotgun (WGS) entry which is preliminary data.</text>
</comment>
<dbReference type="InterPro" id="IPR013766">
    <property type="entry name" value="Thioredoxin_domain"/>
</dbReference>
<dbReference type="Pfam" id="PF02630">
    <property type="entry name" value="SCO1-SenC"/>
    <property type="match status" value="1"/>
</dbReference>
<evidence type="ECO:0000256" key="3">
    <source>
        <dbReference type="PIRSR" id="PIRSR603782-1"/>
    </source>
</evidence>
<dbReference type="InterPro" id="IPR003782">
    <property type="entry name" value="SCO1/SenC"/>
</dbReference>
<protein>
    <submittedName>
        <fullName evidence="7">SCO family protein</fullName>
    </submittedName>
</protein>
<dbReference type="Gene3D" id="3.40.30.10">
    <property type="entry name" value="Glutaredoxin"/>
    <property type="match status" value="1"/>
</dbReference>
<dbReference type="GO" id="GO:0046872">
    <property type="term" value="F:metal ion binding"/>
    <property type="evidence" value="ECO:0007669"/>
    <property type="project" value="UniProtKB-KW"/>
</dbReference>